<dbReference type="InterPro" id="IPR050523">
    <property type="entry name" value="AKR_Detox_Biosynth"/>
</dbReference>
<organism evidence="5 6">
    <name type="scientific">Tenggerimyces flavus</name>
    <dbReference type="NCBI Taxonomy" id="1708749"/>
    <lineage>
        <taxon>Bacteria</taxon>
        <taxon>Bacillati</taxon>
        <taxon>Actinomycetota</taxon>
        <taxon>Actinomycetes</taxon>
        <taxon>Propionibacteriales</taxon>
        <taxon>Nocardioidaceae</taxon>
        <taxon>Tenggerimyces</taxon>
    </lineage>
</organism>
<dbReference type="SUPFAM" id="SSF51430">
    <property type="entry name" value="NAD(P)-linked oxidoreductase"/>
    <property type="match status" value="1"/>
</dbReference>
<comment type="similarity">
    <text evidence="1">Belongs to the shaker potassium channel beta subunit family.</text>
</comment>
<accession>A0ABV7Y658</accession>
<protein>
    <submittedName>
        <fullName evidence="5">Aldo/keto reductase</fullName>
    </submittedName>
</protein>
<evidence type="ECO:0000256" key="3">
    <source>
        <dbReference type="ARBA" id="ARBA00023002"/>
    </source>
</evidence>
<dbReference type="InterPro" id="IPR005399">
    <property type="entry name" value="K_chnl_volt-dep_bsu_KCNAB-rel"/>
</dbReference>
<sequence>MTTYRPLGRTGISLTPFTLGTMLFGNDVDADNAARQLDLALDAGINSIDTADVYGRGASEELLGELLGKSGRRDRIVLASKAFVPMDDSDPNSGGSSRRHLIQACEDSLRRLNVDHLDLFYVHRPTTQVPIDETLRALDDLVRAGKIRYVGTSSFAAWQLLESLWAAKEHHLNRPVVEQSPYSLLDRRVERELLPMAATYGIGFTVWSPLAGGVLTGKYRAGASPTGARLARGSENEWDVKHFNPSADAVVDAVVALAADKGCTPAQLSLAWVLEQEAVSSVVLGARTPEQLTEQLGALEVKLSDDELTLLDRIAPPGRATVPYYLDDSWADFRPHRHRW</sequence>
<comment type="caution">
    <text evidence="5">The sequence shown here is derived from an EMBL/GenBank/DDBJ whole genome shotgun (WGS) entry which is preliminary data.</text>
</comment>
<dbReference type="RefSeq" id="WP_205116794.1">
    <property type="nucleotide sequence ID" value="NZ_JAFBCM010000001.1"/>
</dbReference>
<keyword evidence="3" id="KW-0560">Oxidoreductase</keyword>
<keyword evidence="2" id="KW-0521">NADP</keyword>
<evidence type="ECO:0000313" key="5">
    <source>
        <dbReference type="EMBL" id="MFC3760592.1"/>
    </source>
</evidence>
<gene>
    <name evidence="5" type="ORF">ACFOUW_07060</name>
</gene>
<evidence type="ECO:0000259" key="4">
    <source>
        <dbReference type="Pfam" id="PF00248"/>
    </source>
</evidence>
<reference evidence="6" key="1">
    <citation type="journal article" date="2019" name="Int. J. Syst. Evol. Microbiol.">
        <title>The Global Catalogue of Microorganisms (GCM) 10K type strain sequencing project: providing services to taxonomists for standard genome sequencing and annotation.</title>
        <authorList>
            <consortium name="The Broad Institute Genomics Platform"/>
            <consortium name="The Broad Institute Genome Sequencing Center for Infectious Disease"/>
            <person name="Wu L."/>
            <person name="Ma J."/>
        </authorList>
    </citation>
    <scope>NUCLEOTIDE SEQUENCE [LARGE SCALE GENOMIC DNA]</scope>
    <source>
        <strain evidence="6">CGMCC 4.7241</strain>
    </source>
</reference>
<dbReference type="Proteomes" id="UP001595699">
    <property type="component" value="Unassembled WGS sequence"/>
</dbReference>
<dbReference type="PANTHER" id="PTHR43364">
    <property type="entry name" value="NADH-SPECIFIC METHYLGLYOXAL REDUCTASE-RELATED"/>
    <property type="match status" value="1"/>
</dbReference>
<dbReference type="Pfam" id="PF00248">
    <property type="entry name" value="Aldo_ket_red"/>
    <property type="match status" value="1"/>
</dbReference>
<dbReference type="InterPro" id="IPR036812">
    <property type="entry name" value="NAD(P)_OxRdtase_dom_sf"/>
</dbReference>
<feature type="domain" description="NADP-dependent oxidoreductase" evidence="4">
    <location>
        <begin position="18"/>
        <end position="314"/>
    </location>
</feature>
<dbReference type="InterPro" id="IPR023210">
    <property type="entry name" value="NADP_OxRdtase_dom"/>
</dbReference>
<name>A0ABV7Y658_9ACTN</name>
<dbReference type="PANTHER" id="PTHR43364:SF4">
    <property type="entry name" value="NAD(P)-LINKED OXIDOREDUCTASE SUPERFAMILY PROTEIN"/>
    <property type="match status" value="1"/>
</dbReference>
<evidence type="ECO:0000313" key="6">
    <source>
        <dbReference type="Proteomes" id="UP001595699"/>
    </source>
</evidence>
<keyword evidence="6" id="KW-1185">Reference proteome</keyword>
<dbReference type="Gene3D" id="3.20.20.100">
    <property type="entry name" value="NADP-dependent oxidoreductase domain"/>
    <property type="match status" value="1"/>
</dbReference>
<dbReference type="EMBL" id="JBHRZH010000006">
    <property type="protein sequence ID" value="MFC3760592.1"/>
    <property type="molecule type" value="Genomic_DNA"/>
</dbReference>
<evidence type="ECO:0000256" key="2">
    <source>
        <dbReference type="ARBA" id="ARBA00022857"/>
    </source>
</evidence>
<proteinExistence type="inferred from homology"/>
<evidence type="ECO:0000256" key="1">
    <source>
        <dbReference type="ARBA" id="ARBA00006515"/>
    </source>
</evidence>
<dbReference type="PRINTS" id="PR01577">
    <property type="entry name" value="KCNABCHANNEL"/>
</dbReference>